<dbReference type="PANTHER" id="PTHR43265:SF1">
    <property type="entry name" value="ESTERASE ESTD"/>
    <property type="match status" value="1"/>
</dbReference>
<evidence type="ECO:0000313" key="3">
    <source>
        <dbReference type="EMBL" id="SFS93340.1"/>
    </source>
</evidence>
<reference evidence="3 4" key="1">
    <citation type="submission" date="2016-10" db="EMBL/GenBank/DDBJ databases">
        <authorList>
            <person name="de Groot N.N."/>
        </authorList>
    </citation>
    <scope>NUCLEOTIDE SEQUENCE [LARGE SCALE GENOMIC DNA]</scope>
    <source>
        <strain evidence="3 4">CGMCC 1.6114</strain>
    </source>
</reference>
<dbReference type="PANTHER" id="PTHR43265">
    <property type="entry name" value="ESTERASE ESTD"/>
    <property type="match status" value="1"/>
</dbReference>
<evidence type="ECO:0000256" key="1">
    <source>
        <dbReference type="SAM" id="SignalP"/>
    </source>
</evidence>
<evidence type="ECO:0000313" key="4">
    <source>
        <dbReference type="Proteomes" id="UP000183209"/>
    </source>
</evidence>
<dbReference type="EMBL" id="FPAG01000006">
    <property type="protein sequence ID" value="SFS93340.1"/>
    <property type="molecule type" value="Genomic_DNA"/>
</dbReference>
<gene>
    <name evidence="3" type="ORF">SAMN04487906_2183</name>
</gene>
<keyword evidence="1" id="KW-0732">Signal</keyword>
<dbReference type="SUPFAM" id="SSF53474">
    <property type="entry name" value="alpha/beta-Hydrolases"/>
    <property type="match status" value="1"/>
</dbReference>
<organism evidence="3 4">
    <name type="scientific">Zhouia amylolytica</name>
    <dbReference type="NCBI Taxonomy" id="376730"/>
    <lineage>
        <taxon>Bacteria</taxon>
        <taxon>Pseudomonadati</taxon>
        <taxon>Bacteroidota</taxon>
        <taxon>Flavobacteriia</taxon>
        <taxon>Flavobacteriales</taxon>
        <taxon>Flavobacteriaceae</taxon>
        <taxon>Zhouia</taxon>
    </lineage>
</organism>
<dbReference type="InterPro" id="IPR053145">
    <property type="entry name" value="AB_hydrolase_Est10"/>
</dbReference>
<feature type="domain" description="Serine aminopeptidase S33" evidence="2">
    <location>
        <begin position="74"/>
        <end position="180"/>
    </location>
</feature>
<dbReference type="RefSeq" id="WP_175496578.1">
    <property type="nucleotide sequence ID" value="NZ_FPAG01000006.1"/>
</dbReference>
<accession>A0A1I6TW00</accession>
<dbReference type="Gene3D" id="3.40.50.1820">
    <property type="entry name" value="alpha/beta hydrolase"/>
    <property type="match status" value="1"/>
</dbReference>
<protein>
    <recommendedName>
        <fullName evidence="2">Serine aminopeptidase S33 domain-containing protein</fullName>
    </recommendedName>
</protein>
<sequence length="351" mass="39512">MKLYLTILSYLFCIAINAQTSLTKELNVVNELEGVVLSGTLTLPEGNGPFLGVVLIAGTGEMDRDQTYQGHKFFSVLAYYLAKNGIASYRYDKRGVGKSTGEFDTATLKSFASDARAALKNLKTNVKISKVGFVGQSEGTKVASMAALKNEDCSFLVLMSPYALPSDQGLLLQTQAMLEARGVEKEKIQKQLNIESQIWELIKSSEDITQIRGKAKKIIENNLKDYIYINNKNEEEIEKEVEENLNWFVNSINLDEMRNYNDANFLNKLNCDVFAITGDKDLFVVYPNDFNRVKSLLESNNNIQSTFKIYPGLNHLFQNCRTGLPEEVGEITETIDMQVMRDISQWINKKG</sequence>
<evidence type="ECO:0000259" key="2">
    <source>
        <dbReference type="Pfam" id="PF12146"/>
    </source>
</evidence>
<dbReference type="GO" id="GO:0052689">
    <property type="term" value="F:carboxylic ester hydrolase activity"/>
    <property type="evidence" value="ECO:0007669"/>
    <property type="project" value="TreeGrafter"/>
</dbReference>
<feature type="chain" id="PRO_5010264242" description="Serine aminopeptidase S33 domain-containing protein" evidence="1">
    <location>
        <begin position="19"/>
        <end position="351"/>
    </location>
</feature>
<dbReference type="AlphaFoldDB" id="A0A1I6TW00"/>
<dbReference type="Pfam" id="PF12146">
    <property type="entry name" value="Hydrolase_4"/>
    <property type="match status" value="1"/>
</dbReference>
<feature type="signal peptide" evidence="1">
    <location>
        <begin position="1"/>
        <end position="18"/>
    </location>
</feature>
<name>A0A1I6TW00_9FLAO</name>
<proteinExistence type="predicted"/>
<dbReference type="InterPro" id="IPR022742">
    <property type="entry name" value="Hydrolase_4"/>
</dbReference>
<dbReference type="Proteomes" id="UP000183209">
    <property type="component" value="Unassembled WGS sequence"/>
</dbReference>
<dbReference type="InterPro" id="IPR029058">
    <property type="entry name" value="AB_hydrolase_fold"/>
</dbReference>